<protein>
    <recommendedName>
        <fullName evidence="4">Calcium-binding protein</fullName>
    </recommendedName>
</protein>
<gene>
    <name evidence="2" type="ORF">J1792_04565</name>
</gene>
<proteinExistence type="predicted"/>
<evidence type="ECO:0000313" key="2">
    <source>
        <dbReference type="EMBL" id="MBO0652095.1"/>
    </source>
</evidence>
<name>A0A939JPD0_9ACTN</name>
<evidence type="ECO:0008006" key="4">
    <source>
        <dbReference type="Google" id="ProtNLM"/>
    </source>
</evidence>
<comment type="caution">
    <text evidence="2">The sequence shown here is derived from an EMBL/GenBank/DDBJ whole genome shotgun (WGS) entry which is preliminary data.</text>
</comment>
<keyword evidence="3" id="KW-1185">Reference proteome</keyword>
<organism evidence="2 3">
    <name type="scientific">Streptomyces triculaminicus</name>
    <dbReference type="NCBI Taxonomy" id="2816232"/>
    <lineage>
        <taxon>Bacteria</taxon>
        <taxon>Bacillati</taxon>
        <taxon>Actinomycetota</taxon>
        <taxon>Actinomycetes</taxon>
        <taxon>Kitasatosporales</taxon>
        <taxon>Streptomycetaceae</taxon>
        <taxon>Streptomyces</taxon>
    </lineage>
</organism>
<dbReference type="Gene3D" id="2.160.20.160">
    <property type="match status" value="1"/>
</dbReference>
<dbReference type="Proteomes" id="UP000664781">
    <property type="component" value="Unassembled WGS sequence"/>
</dbReference>
<dbReference type="RefSeq" id="WP_143587784.1">
    <property type="nucleotide sequence ID" value="NZ_JAFMOF010000001.1"/>
</dbReference>
<accession>A0A939JPD0</accession>
<feature type="signal peptide" evidence="1">
    <location>
        <begin position="1"/>
        <end position="32"/>
    </location>
</feature>
<keyword evidence="1" id="KW-0732">Signal</keyword>
<evidence type="ECO:0000313" key="3">
    <source>
        <dbReference type="Proteomes" id="UP000664781"/>
    </source>
</evidence>
<evidence type="ECO:0000256" key="1">
    <source>
        <dbReference type="SAM" id="SignalP"/>
    </source>
</evidence>
<dbReference type="AlphaFoldDB" id="A0A939JPD0"/>
<reference evidence="2" key="1">
    <citation type="submission" date="2021-03" db="EMBL/GenBank/DDBJ databases">
        <title>Streptomyces strains.</title>
        <authorList>
            <person name="Lund M.B."/>
            <person name="Toerring T."/>
        </authorList>
    </citation>
    <scope>NUCLEOTIDE SEQUENCE</scope>
    <source>
        <strain evidence="2">JCM 4242</strain>
    </source>
</reference>
<sequence length="235" mass="23622">MRDARRRARRLVTVAAAALLPTVALPVTPARAETACTVNGVPASGPLVAGTELEDLIVCHAVDDGTVVDARGGDDTVILDGVVSGRVRAGFGDDRVTLGVTGVVEPGAFVDAQRDDDVLDIAGVVRGDVGGGAQNDALTVRDTARIEPGGSAFGAAGDDVLRVETGPNAYAGRADGGPGADLLDLRTTLAPTGRALGGDGNDFLHVHVDLGVTDGGPGFDVCRVDAGNPPIGCEL</sequence>
<dbReference type="PRINTS" id="PR00313">
    <property type="entry name" value="CABNDNGRPT"/>
</dbReference>
<dbReference type="EMBL" id="JAFMOF010000001">
    <property type="protein sequence ID" value="MBO0652095.1"/>
    <property type="molecule type" value="Genomic_DNA"/>
</dbReference>
<feature type="chain" id="PRO_5037301825" description="Calcium-binding protein" evidence="1">
    <location>
        <begin position="33"/>
        <end position="235"/>
    </location>
</feature>